<dbReference type="AlphaFoldDB" id="A0A7W9W7R9"/>
<evidence type="ECO:0000313" key="1">
    <source>
        <dbReference type="EMBL" id="MBB6052744.1"/>
    </source>
</evidence>
<protein>
    <recommendedName>
        <fullName evidence="3">Type II toxin-antitoxin system RelE/ParE family toxin</fullName>
    </recommendedName>
</protein>
<evidence type="ECO:0000313" key="2">
    <source>
        <dbReference type="Proteomes" id="UP000520814"/>
    </source>
</evidence>
<reference evidence="1 2" key="1">
    <citation type="submission" date="2020-08" db="EMBL/GenBank/DDBJ databases">
        <title>Genomic Encyclopedia of Type Strains, Phase IV (KMG-IV): sequencing the most valuable type-strain genomes for metagenomic binning, comparative biology and taxonomic classification.</title>
        <authorList>
            <person name="Goeker M."/>
        </authorList>
    </citation>
    <scope>NUCLEOTIDE SEQUENCE [LARGE SCALE GENOMIC DNA]</scope>
    <source>
        <strain evidence="1 2">DSM 23562</strain>
    </source>
</reference>
<sequence>MIYKNKAFTRFARQQRISDLALCEAVERAERGLVDADLGGGVIKQRIARPGAGRSGGFRSIVLFRTADRAFFVYGFAKNERENIRDDELTAFRLLASELLAYTREQLQTAQEAGILIEVACPPSAEVENLA</sequence>
<keyword evidence="2" id="KW-1185">Reference proteome</keyword>
<dbReference type="InterPro" id="IPR009387">
    <property type="entry name" value="HigB-2"/>
</dbReference>
<dbReference type="RefSeq" id="WP_184202335.1">
    <property type="nucleotide sequence ID" value="NZ_JACHGW010000004.1"/>
</dbReference>
<dbReference type="Proteomes" id="UP000520814">
    <property type="component" value="Unassembled WGS sequence"/>
</dbReference>
<name>A0A7W9W7R9_ARMRO</name>
<dbReference type="EMBL" id="JACHGW010000004">
    <property type="protein sequence ID" value="MBB6052744.1"/>
    <property type="molecule type" value="Genomic_DNA"/>
</dbReference>
<organism evidence="1 2">
    <name type="scientific">Armatimonas rosea</name>
    <dbReference type="NCBI Taxonomy" id="685828"/>
    <lineage>
        <taxon>Bacteria</taxon>
        <taxon>Bacillati</taxon>
        <taxon>Armatimonadota</taxon>
        <taxon>Armatimonadia</taxon>
        <taxon>Armatimonadales</taxon>
        <taxon>Armatimonadaceae</taxon>
        <taxon>Armatimonas</taxon>
    </lineage>
</organism>
<accession>A0A7W9W7R9</accession>
<dbReference type="PIRSF" id="PIRSF018634">
    <property type="entry name" value="UCP018634"/>
    <property type="match status" value="1"/>
</dbReference>
<evidence type="ECO:0008006" key="3">
    <source>
        <dbReference type="Google" id="ProtNLM"/>
    </source>
</evidence>
<gene>
    <name evidence="1" type="ORF">HNQ39_004565</name>
</gene>
<comment type="caution">
    <text evidence="1">The sequence shown here is derived from an EMBL/GenBank/DDBJ whole genome shotgun (WGS) entry which is preliminary data.</text>
</comment>
<proteinExistence type="predicted"/>
<dbReference type="Pfam" id="PF06296">
    <property type="entry name" value="RelE"/>
    <property type="match status" value="1"/>
</dbReference>